<dbReference type="AlphaFoldDB" id="A0AAD7M1W0"/>
<name>A0AAD7M1W0_QUISA</name>
<keyword evidence="2" id="KW-1185">Reference proteome</keyword>
<dbReference type="KEGG" id="qsa:O6P43_012525"/>
<evidence type="ECO:0000313" key="1">
    <source>
        <dbReference type="EMBL" id="KAJ7968419.1"/>
    </source>
</evidence>
<reference evidence="1" key="1">
    <citation type="journal article" date="2023" name="Science">
        <title>Elucidation of the pathway for biosynthesis of saponin adjuvants from the soapbark tree.</title>
        <authorList>
            <person name="Reed J."/>
            <person name="Orme A."/>
            <person name="El-Demerdash A."/>
            <person name="Owen C."/>
            <person name="Martin L.B.B."/>
            <person name="Misra R.C."/>
            <person name="Kikuchi S."/>
            <person name="Rejzek M."/>
            <person name="Martin A.C."/>
            <person name="Harkess A."/>
            <person name="Leebens-Mack J."/>
            <person name="Louveau T."/>
            <person name="Stephenson M.J."/>
            <person name="Osbourn A."/>
        </authorList>
    </citation>
    <scope>NUCLEOTIDE SEQUENCE</scope>
    <source>
        <strain evidence="1">S10</strain>
    </source>
</reference>
<evidence type="ECO:0000313" key="2">
    <source>
        <dbReference type="Proteomes" id="UP001163823"/>
    </source>
</evidence>
<organism evidence="1 2">
    <name type="scientific">Quillaja saponaria</name>
    <name type="common">Soap bark tree</name>
    <dbReference type="NCBI Taxonomy" id="32244"/>
    <lineage>
        <taxon>Eukaryota</taxon>
        <taxon>Viridiplantae</taxon>
        <taxon>Streptophyta</taxon>
        <taxon>Embryophyta</taxon>
        <taxon>Tracheophyta</taxon>
        <taxon>Spermatophyta</taxon>
        <taxon>Magnoliopsida</taxon>
        <taxon>eudicotyledons</taxon>
        <taxon>Gunneridae</taxon>
        <taxon>Pentapetalae</taxon>
        <taxon>rosids</taxon>
        <taxon>fabids</taxon>
        <taxon>Fabales</taxon>
        <taxon>Quillajaceae</taxon>
        <taxon>Quillaja</taxon>
    </lineage>
</organism>
<dbReference type="Proteomes" id="UP001163823">
    <property type="component" value="Chromosome 5"/>
</dbReference>
<proteinExistence type="predicted"/>
<dbReference type="EMBL" id="JARAOO010000005">
    <property type="protein sequence ID" value="KAJ7968419.1"/>
    <property type="molecule type" value="Genomic_DNA"/>
</dbReference>
<sequence length="182" mass="20081">MAEEFQVASEISGGNYWWNSSRNMFPVAGLSPCSMVLNNDIGSYNNSWQTDIMLDLKASRSCDDEEVENNINSISDDHSSMVFQQKIDSSSKIGSSSDSILLDSTLQMMGFGLSSSTYTSSNWKQSMLHDVETDLDSSSLIRKDGNSKKFSSSGGQVSSIDVFKPMNQEFSLNQHASLSYCQ</sequence>
<gene>
    <name evidence="1" type="ORF">O6P43_012525</name>
</gene>
<protein>
    <submittedName>
        <fullName evidence="1">Transcription factor bHLH</fullName>
    </submittedName>
</protein>
<comment type="caution">
    <text evidence="1">The sequence shown here is derived from an EMBL/GenBank/DDBJ whole genome shotgun (WGS) entry which is preliminary data.</text>
</comment>
<accession>A0AAD7M1W0</accession>